<keyword evidence="6" id="KW-1185">Reference proteome</keyword>
<feature type="region of interest" description="Disordered" evidence="3">
    <location>
        <begin position="133"/>
        <end position="162"/>
    </location>
</feature>
<organism evidence="5 6">
    <name type="scientific">Trichonephila clavipes</name>
    <name type="common">Golden silk orbweaver</name>
    <name type="synonym">Nephila clavipes</name>
    <dbReference type="NCBI Taxonomy" id="2585209"/>
    <lineage>
        <taxon>Eukaryota</taxon>
        <taxon>Metazoa</taxon>
        <taxon>Ecdysozoa</taxon>
        <taxon>Arthropoda</taxon>
        <taxon>Chelicerata</taxon>
        <taxon>Arachnida</taxon>
        <taxon>Araneae</taxon>
        <taxon>Araneomorphae</taxon>
        <taxon>Entelegynae</taxon>
        <taxon>Araneoidea</taxon>
        <taxon>Nephilidae</taxon>
        <taxon>Trichonephila</taxon>
    </lineage>
</organism>
<dbReference type="GO" id="GO:0003723">
    <property type="term" value="F:RNA binding"/>
    <property type="evidence" value="ECO:0007669"/>
    <property type="project" value="UniProtKB-UniRule"/>
</dbReference>
<feature type="domain" description="RRM" evidence="4">
    <location>
        <begin position="55"/>
        <end position="125"/>
    </location>
</feature>
<comment type="caution">
    <text evidence="5">The sequence shown here is derived from an EMBL/GenBank/DDBJ whole genome shotgun (WGS) entry which is preliminary data.</text>
</comment>
<evidence type="ECO:0000256" key="3">
    <source>
        <dbReference type="SAM" id="MobiDB-lite"/>
    </source>
</evidence>
<dbReference type="InterPro" id="IPR035979">
    <property type="entry name" value="RBD_domain_sf"/>
</dbReference>
<accession>A0A8X6RHM4</accession>
<protein>
    <recommendedName>
        <fullName evidence="4">RRM domain-containing protein</fullName>
    </recommendedName>
</protein>
<dbReference type="Gene3D" id="3.30.70.330">
    <property type="match status" value="2"/>
</dbReference>
<sequence length="162" mass="18212">MLNLYAFLKFASEEKADANCKALQGTELRGQVLKIAFKGEKNQKSPSSQRPVNNKQLLINEIPRNTTIADVATFFPKAYLVTMVGSKLNRCARVGFNEEEDAAEAFNLKEIEIDGRKLMILFAPKIVLKSNHRSKGYNNKRKFNHQGYNPAKKGKFSTSNGN</sequence>
<dbReference type="Proteomes" id="UP000887159">
    <property type="component" value="Unassembled WGS sequence"/>
</dbReference>
<evidence type="ECO:0000256" key="1">
    <source>
        <dbReference type="ARBA" id="ARBA00022884"/>
    </source>
</evidence>
<proteinExistence type="predicted"/>
<dbReference type="InterPro" id="IPR000504">
    <property type="entry name" value="RRM_dom"/>
</dbReference>
<keyword evidence="1 2" id="KW-0694">RNA-binding</keyword>
<dbReference type="InterPro" id="IPR012677">
    <property type="entry name" value="Nucleotide-bd_a/b_plait_sf"/>
</dbReference>
<evidence type="ECO:0000259" key="4">
    <source>
        <dbReference type="PROSITE" id="PS50102"/>
    </source>
</evidence>
<dbReference type="EMBL" id="BMAU01021164">
    <property type="protein sequence ID" value="GFX92722.1"/>
    <property type="molecule type" value="Genomic_DNA"/>
</dbReference>
<reference evidence="5" key="1">
    <citation type="submission" date="2020-08" db="EMBL/GenBank/DDBJ databases">
        <title>Multicomponent nature underlies the extraordinary mechanical properties of spider dragline silk.</title>
        <authorList>
            <person name="Kono N."/>
            <person name="Nakamura H."/>
            <person name="Mori M."/>
            <person name="Yoshida Y."/>
            <person name="Ohtoshi R."/>
            <person name="Malay A.D."/>
            <person name="Moran D.A.P."/>
            <person name="Tomita M."/>
            <person name="Numata K."/>
            <person name="Arakawa K."/>
        </authorList>
    </citation>
    <scope>NUCLEOTIDE SEQUENCE</scope>
</reference>
<dbReference type="PROSITE" id="PS50102">
    <property type="entry name" value="RRM"/>
    <property type="match status" value="1"/>
</dbReference>
<evidence type="ECO:0000256" key="2">
    <source>
        <dbReference type="PROSITE-ProRule" id="PRU00176"/>
    </source>
</evidence>
<feature type="compositionally biased region" description="Basic residues" evidence="3">
    <location>
        <begin position="133"/>
        <end position="144"/>
    </location>
</feature>
<name>A0A8X6RHM4_TRICX</name>
<dbReference type="SUPFAM" id="SSF54928">
    <property type="entry name" value="RNA-binding domain, RBD"/>
    <property type="match status" value="2"/>
</dbReference>
<gene>
    <name evidence="5" type="ORF">TNCV_3180261</name>
</gene>
<dbReference type="AlphaFoldDB" id="A0A8X6RHM4"/>
<evidence type="ECO:0000313" key="6">
    <source>
        <dbReference type="Proteomes" id="UP000887159"/>
    </source>
</evidence>
<dbReference type="CDD" id="cd00590">
    <property type="entry name" value="RRM_SF"/>
    <property type="match status" value="1"/>
</dbReference>
<evidence type="ECO:0000313" key="5">
    <source>
        <dbReference type="EMBL" id="GFX92722.1"/>
    </source>
</evidence>